<dbReference type="PANTHER" id="PTHR47234:SF2">
    <property type="entry name" value="TONB-DEPENDENT RECEPTOR"/>
    <property type="match status" value="1"/>
</dbReference>
<comment type="subcellular location">
    <subcellularLocation>
        <location evidence="1 8">Cell outer membrane</location>
        <topology evidence="1 8">Multi-pass membrane protein</topology>
    </subcellularLocation>
</comment>
<dbReference type="InterPro" id="IPR000531">
    <property type="entry name" value="Beta-barrel_TonB"/>
</dbReference>
<evidence type="ECO:0000256" key="4">
    <source>
        <dbReference type="ARBA" id="ARBA00022692"/>
    </source>
</evidence>
<keyword evidence="3 8" id="KW-1134">Transmembrane beta strand</keyword>
<dbReference type="Proteomes" id="UP000027647">
    <property type="component" value="Unassembled WGS sequence"/>
</dbReference>
<sequence>MRTSSKLRLSAGSLAVSVALAASPAFAQDAEQDQEEASVEDTVAEPQGSIVVSGTRIKRPNLDSTVPITSVSADELLENSSVSLGDALNELPSLRSTFSQSNSNRFIGTSGLNLLDLRGLGTDRTLVLINGRRQVGALPGDFRIDVNTIPFELLERVDVITGGNSAIYGSEAVAGVVNFITARDFEGVSIRGQASVTDFGDRGQQFISVTAGQNFADGRGNIAVSAEYSNAEPLFNTDRDGQTGAFSGRDQFNRQSSDPIGPNTFGFFNGVRNGNITDGTQILQISCNTSTPARAAATCATDRDGAVVTAGGTQLGAIYGFLPNGRLARNQPDFDFRRFGNNNTIGGFGSTLTNTGQLAPGLDRYTVNVLGRYEVSPALEFFFEGKYNKLDALQEGQPTFRFGQEFVTLDNAFLNPEDAAFIDENFFPGRGGFLYSRFNVDLGGRSEINERETYRIVGGARGSFNDDWSYEIAVNYGRLDTFLTSRNQILTENFANAVDAQFDANGNIVCGINNDADTTNDDAACVPINIFGVGSPSQAAIDYVNFDSTRDENAEQFVVSAFVSGDLSQLFELPGGPIGFAVGGEYRRETSFSEFDPITQSGATFLNIIPTFDPPAFTEKSVFGEVRIPLLADVPFFNELTVEGAARYSDYNTAADGVFTWNAGGVWSPVDGLRFRGNFSRSIRVPNPSDLFSPQSQNFAFIADPCDVLNLPQGNFPANRQANCATLGLGANFENTPARTQSLPFLTGGNPLLLEEESDSYTIGFVFEPNFIPGFAFTADYYNIEITNVIAGVGAQAVLNNCFDAPTASFPNNNFCPSINPRDADGFFADPVLIGGSFNFAALETEGIDFDIRYNRTFDNDSRLSLRAIATYVLRNVTFLDIANPDVPNRIRSELGDPSFAMTFSANYETGALNLGYDMRLVGRQLINTFESEFEFNGNPPTNPNSRGQVFYNEVFYHDVRAEYEIDERFTFYTGVDNLTNELPPLGLTGTGGDSGIFDVFGRTYYAGFRIDLP</sequence>
<dbReference type="PANTHER" id="PTHR47234">
    <property type="match status" value="1"/>
</dbReference>
<evidence type="ECO:0000256" key="1">
    <source>
        <dbReference type="ARBA" id="ARBA00004571"/>
    </source>
</evidence>
<dbReference type="InterPro" id="IPR012910">
    <property type="entry name" value="Plug_dom"/>
</dbReference>
<evidence type="ECO:0000256" key="10">
    <source>
        <dbReference type="SAM" id="SignalP"/>
    </source>
</evidence>
<keyword evidence="5 9" id="KW-0798">TonB box</keyword>
<comment type="caution">
    <text evidence="13">The sequence shown here is derived from an EMBL/GenBank/DDBJ whole genome shotgun (WGS) entry which is preliminary data.</text>
</comment>
<dbReference type="STRING" id="1044.EH31_09625"/>
<organism evidence="13 14">
    <name type="scientific">Erythrobacter longus</name>
    <dbReference type="NCBI Taxonomy" id="1044"/>
    <lineage>
        <taxon>Bacteria</taxon>
        <taxon>Pseudomonadati</taxon>
        <taxon>Pseudomonadota</taxon>
        <taxon>Alphaproteobacteria</taxon>
        <taxon>Sphingomonadales</taxon>
        <taxon>Erythrobacteraceae</taxon>
        <taxon>Erythrobacter/Porphyrobacter group</taxon>
        <taxon>Erythrobacter</taxon>
    </lineage>
</organism>
<reference evidence="13 14" key="1">
    <citation type="submission" date="2014-04" db="EMBL/GenBank/DDBJ databases">
        <title>A comprehensive comparison of genomes of Erythrobacter spp. strains.</title>
        <authorList>
            <person name="Zheng Q."/>
        </authorList>
    </citation>
    <scope>NUCLEOTIDE SEQUENCE [LARGE SCALE GENOMIC DNA]</scope>
    <source>
        <strain evidence="13 14">DSM 6997</strain>
    </source>
</reference>
<dbReference type="Pfam" id="PF07715">
    <property type="entry name" value="Plug"/>
    <property type="match status" value="1"/>
</dbReference>
<dbReference type="InterPro" id="IPR039426">
    <property type="entry name" value="TonB-dep_rcpt-like"/>
</dbReference>
<dbReference type="eggNOG" id="COG1629">
    <property type="taxonomic scope" value="Bacteria"/>
</dbReference>
<dbReference type="Gene3D" id="2.170.130.10">
    <property type="entry name" value="TonB-dependent receptor, plug domain"/>
    <property type="match status" value="1"/>
</dbReference>
<evidence type="ECO:0000256" key="8">
    <source>
        <dbReference type="PROSITE-ProRule" id="PRU01360"/>
    </source>
</evidence>
<evidence type="ECO:0000256" key="2">
    <source>
        <dbReference type="ARBA" id="ARBA00022448"/>
    </source>
</evidence>
<dbReference type="PROSITE" id="PS52016">
    <property type="entry name" value="TONB_DEPENDENT_REC_3"/>
    <property type="match status" value="1"/>
</dbReference>
<keyword evidence="14" id="KW-1185">Reference proteome</keyword>
<dbReference type="RefSeq" id="WP_034959792.1">
    <property type="nucleotide sequence ID" value="NZ_JMIW01000003.1"/>
</dbReference>
<evidence type="ECO:0000256" key="9">
    <source>
        <dbReference type="RuleBase" id="RU003357"/>
    </source>
</evidence>
<dbReference type="SUPFAM" id="SSF56935">
    <property type="entry name" value="Porins"/>
    <property type="match status" value="1"/>
</dbReference>
<evidence type="ECO:0000256" key="6">
    <source>
        <dbReference type="ARBA" id="ARBA00023136"/>
    </source>
</evidence>
<dbReference type="OrthoDB" id="7394476at2"/>
<evidence type="ECO:0000256" key="3">
    <source>
        <dbReference type="ARBA" id="ARBA00022452"/>
    </source>
</evidence>
<keyword evidence="6 8" id="KW-0472">Membrane</keyword>
<name>A0A074MA88_ERYLO</name>
<dbReference type="AlphaFoldDB" id="A0A074MA88"/>
<keyword evidence="10" id="KW-0732">Signal</keyword>
<feature type="signal peptide" evidence="10">
    <location>
        <begin position="1"/>
        <end position="27"/>
    </location>
</feature>
<dbReference type="Gene3D" id="2.40.170.20">
    <property type="entry name" value="TonB-dependent receptor, beta-barrel domain"/>
    <property type="match status" value="1"/>
</dbReference>
<gene>
    <name evidence="13" type="ORF">EH31_09625</name>
</gene>
<evidence type="ECO:0000256" key="5">
    <source>
        <dbReference type="ARBA" id="ARBA00023077"/>
    </source>
</evidence>
<keyword evidence="2 8" id="KW-0813">Transport</keyword>
<feature type="chain" id="PRO_5001696937" description="TonB-dependent receptor" evidence="10">
    <location>
        <begin position="28"/>
        <end position="1014"/>
    </location>
</feature>
<keyword evidence="4 8" id="KW-0812">Transmembrane</keyword>
<protein>
    <recommendedName>
        <fullName evidence="15">TonB-dependent receptor</fullName>
    </recommendedName>
</protein>
<dbReference type="InterPro" id="IPR036942">
    <property type="entry name" value="Beta-barrel_TonB_sf"/>
</dbReference>
<dbReference type="eggNOG" id="COG4206">
    <property type="taxonomic scope" value="Bacteria"/>
</dbReference>
<evidence type="ECO:0000313" key="13">
    <source>
        <dbReference type="EMBL" id="KEO90339.1"/>
    </source>
</evidence>
<evidence type="ECO:0000313" key="14">
    <source>
        <dbReference type="Proteomes" id="UP000027647"/>
    </source>
</evidence>
<evidence type="ECO:0008006" key="15">
    <source>
        <dbReference type="Google" id="ProtNLM"/>
    </source>
</evidence>
<comment type="similarity">
    <text evidence="8 9">Belongs to the TonB-dependent receptor family.</text>
</comment>
<dbReference type="GO" id="GO:0009279">
    <property type="term" value="C:cell outer membrane"/>
    <property type="evidence" value="ECO:0007669"/>
    <property type="project" value="UniProtKB-SubCell"/>
</dbReference>
<evidence type="ECO:0000259" key="12">
    <source>
        <dbReference type="Pfam" id="PF07715"/>
    </source>
</evidence>
<accession>A0A074MA88</accession>
<evidence type="ECO:0000256" key="7">
    <source>
        <dbReference type="ARBA" id="ARBA00023237"/>
    </source>
</evidence>
<dbReference type="InterPro" id="IPR037066">
    <property type="entry name" value="Plug_dom_sf"/>
</dbReference>
<evidence type="ECO:0000259" key="11">
    <source>
        <dbReference type="Pfam" id="PF00593"/>
    </source>
</evidence>
<proteinExistence type="inferred from homology"/>
<dbReference type="EMBL" id="JMIW01000003">
    <property type="protein sequence ID" value="KEO90339.1"/>
    <property type="molecule type" value="Genomic_DNA"/>
</dbReference>
<dbReference type="Pfam" id="PF00593">
    <property type="entry name" value="TonB_dep_Rec_b-barrel"/>
    <property type="match status" value="1"/>
</dbReference>
<feature type="domain" description="TonB-dependent receptor plug" evidence="12">
    <location>
        <begin position="62"/>
        <end position="176"/>
    </location>
</feature>
<keyword evidence="7 8" id="KW-0998">Cell outer membrane</keyword>
<feature type="domain" description="TonB-dependent receptor-like beta-barrel" evidence="11">
    <location>
        <begin position="442"/>
        <end position="979"/>
    </location>
</feature>